<evidence type="ECO:0000313" key="3">
    <source>
        <dbReference type="Proteomes" id="UP001218218"/>
    </source>
</evidence>
<evidence type="ECO:0000313" key="2">
    <source>
        <dbReference type="EMBL" id="KAJ7323973.1"/>
    </source>
</evidence>
<dbReference type="Proteomes" id="UP001218218">
    <property type="component" value="Unassembled WGS sequence"/>
</dbReference>
<comment type="caution">
    <text evidence="2">The sequence shown here is derived from an EMBL/GenBank/DDBJ whole genome shotgun (WGS) entry which is preliminary data.</text>
</comment>
<proteinExistence type="predicted"/>
<feature type="compositionally biased region" description="Basic and acidic residues" evidence="1">
    <location>
        <begin position="46"/>
        <end position="60"/>
    </location>
</feature>
<accession>A0AAD6ZJ15</accession>
<feature type="compositionally biased region" description="Basic and acidic residues" evidence="1">
    <location>
        <begin position="107"/>
        <end position="124"/>
    </location>
</feature>
<name>A0AAD6ZJ15_9AGAR</name>
<keyword evidence="3" id="KW-1185">Reference proteome</keyword>
<dbReference type="EMBL" id="JARIHO010000045">
    <property type="protein sequence ID" value="KAJ7323973.1"/>
    <property type="molecule type" value="Genomic_DNA"/>
</dbReference>
<gene>
    <name evidence="2" type="ORF">DFH08DRAFT_1028920</name>
</gene>
<protein>
    <submittedName>
        <fullName evidence="2">Uncharacterized protein</fullName>
    </submittedName>
</protein>
<feature type="region of interest" description="Disordered" evidence="1">
    <location>
        <begin position="141"/>
        <end position="160"/>
    </location>
</feature>
<feature type="region of interest" description="Disordered" evidence="1">
    <location>
        <begin position="1"/>
        <end position="60"/>
    </location>
</feature>
<dbReference type="AlphaFoldDB" id="A0AAD6ZJ15"/>
<feature type="region of interest" description="Disordered" evidence="1">
    <location>
        <begin position="78"/>
        <end position="136"/>
    </location>
</feature>
<organism evidence="2 3">
    <name type="scientific">Mycena albidolilacea</name>
    <dbReference type="NCBI Taxonomy" id="1033008"/>
    <lineage>
        <taxon>Eukaryota</taxon>
        <taxon>Fungi</taxon>
        <taxon>Dikarya</taxon>
        <taxon>Basidiomycota</taxon>
        <taxon>Agaricomycotina</taxon>
        <taxon>Agaricomycetes</taxon>
        <taxon>Agaricomycetidae</taxon>
        <taxon>Agaricales</taxon>
        <taxon>Marasmiineae</taxon>
        <taxon>Mycenaceae</taxon>
        <taxon>Mycena</taxon>
    </lineage>
</organism>
<reference evidence="2" key="1">
    <citation type="submission" date="2023-03" db="EMBL/GenBank/DDBJ databases">
        <title>Massive genome expansion in bonnet fungi (Mycena s.s.) driven by repeated elements and novel gene families across ecological guilds.</title>
        <authorList>
            <consortium name="Lawrence Berkeley National Laboratory"/>
            <person name="Harder C.B."/>
            <person name="Miyauchi S."/>
            <person name="Viragh M."/>
            <person name="Kuo A."/>
            <person name="Thoen E."/>
            <person name="Andreopoulos B."/>
            <person name="Lu D."/>
            <person name="Skrede I."/>
            <person name="Drula E."/>
            <person name="Henrissat B."/>
            <person name="Morin E."/>
            <person name="Kohler A."/>
            <person name="Barry K."/>
            <person name="LaButti K."/>
            <person name="Morin E."/>
            <person name="Salamov A."/>
            <person name="Lipzen A."/>
            <person name="Mereny Z."/>
            <person name="Hegedus B."/>
            <person name="Baldrian P."/>
            <person name="Stursova M."/>
            <person name="Weitz H."/>
            <person name="Taylor A."/>
            <person name="Grigoriev I.V."/>
            <person name="Nagy L.G."/>
            <person name="Martin F."/>
            <person name="Kauserud H."/>
        </authorList>
    </citation>
    <scope>NUCLEOTIDE SEQUENCE</scope>
    <source>
        <strain evidence="2">CBHHK002</strain>
    </source>
</reference>
<evidence type="ECO:0000256" key="1">
    <source>
        <dbReference type="SAM" id="MobiDB-lite"/>
    </source>
</evidence>
<sequence>MALRRFEQENQYSMPSNPKAEGEHISSDSEPDEENPRPPARRVPRRVGDYSDSDSIHSYDYDAEDLIDIKQEYIDTPLLSGDDELEYFDEPSPAPGLRPLEEDEIDRETTRTKIPGIDHSRNDGSHTSPARSLPVPVQSLLTTPAPATTPVPPSAQMTDGITEDLSAPTVEVQSADSSMAMLPRLRKRTKRNLELKCGICDEEVTEAERESAAQCTRAGCELILQLFSLTSSPLLTHPSSVP</sequence>